<dbReference type="Proteomes" id="UP001277761">
    <property type="component" value="Unassembled WGS sequence"/>
</dbReference>
<comment type="subunit">
    <text evidence="3">Monomer.</text>
</comment>
<dbReference type="NCBIfam" id="TIGR00231">
    <property type="entry name" value="small_GTP"/>
    <property type="match status" value="1"/>
</dbReference>
<feature type="domain" description="Tr-type G" evidence="4">
    <location>
        <begin position="6"/>
        <end position="200"/>
    </location>
</feature>
<organism evidence="5 6">
    <name type="scientific">Patulibacter brassicae</name>
    <dbReference type="NCBI Taxonomy" id="1705717"/>
    <lineage>
        <taxon>Bacteria</taxon>
        <taxon>Bacillati</taxon>
        <taxon>Actinomycetota</taxon>
        <taxon>Thermoleophilia</taxon>
        <taxon>Solirubrobacterales</taxon>
        <taxon>Patulibacteraceae</taxon>
        <taxon>Patulibacter</taxon>
    </lineage>
</organism>
<dbReference type="Pfam" id="PF00009">
    <property type="entry name" value="GTP_EFTU"/>
    <property type="match status" value="1"/>
</dbReference>
<keyword evidence="3" id="KW-0378">Hydrolase</keyword>
<dbReference type="Gene3D" id="2.40.30.10">
    <property type="entry name" value="Translation factors"/>
    <property type="match status" value="1"/>
</dbReference>
<keyword evidence="2 3" id="KW-0342">GTP-binding</keyword>
<dbReference type="RefSeq" id="WP_319953655.1">
    <property type="nucleotide sequence ID" value="NZ_JAXAVX010000003.1"/>
</dbReference>
<dbReference type="InterPro" id="IPR000640">
    <property type="entry name" value="EFG_V-like"/>
</dbReference>
<dbReference type="InterPro" id="IPR027417">
    <property type="entry name" value="P-loop_NTPase"/>
</dbReference>
<dbReference type="Gene3D" id="3.30.70.870">
    <property type="entry name" value="Elongation Factor G (Translational Gtpase), domain 3"/>
    <property type="match status" value="1"/>
</dbReference>
<dbReference type="PANTHER" id="PTHR42908:SF8">
    <property type="entry name" value="TR-TYPE G DOMAIN-CONTAINING PROTEIN"/>
    <property type="match status" value="1"/>
</dbReference>
<comment type="catalytic activity">
    <reaction evidence="3">
        <text>GTP + H2O = GDP + phosphate + H(+)</text>
        <dbReference type="Rhea" id="RHEA:19669"/>
        <dbReference type="ChEBI" id="CHEBI:15377"/>
        <dbReference type="ChEBI" id="CHEBI:15378"/>
        <dbReference type="ChEBI" id="CHEBI:37565"/>
        <dbReference type="ChEBI" id="CHEBI:43474"/>
        <dbReference type="ChEBI" id="CHEBI:58189"/>
    </reaction>
</comment>
<dbReference type="CDD" id="cd03710">
    <property type="entry name" value="BipA_TypA_C"/>
    <property type="match status" value="1"/>
</dbReference>
<keyword evidence="1 3" id="KW-0547">Nucleotide-binding</keyword>
<dbReference type="InterPro" id="IPR035651">
    <property type="entry name" value="BipA_V"/>
</dbReference>
<feature type="binding site" evidence="3">
    <location>
        <begin position="130"/>
        <end position="133"/>
    </location>
    <ligand>
        <name>GTP</name>
        <dbReference type="ChEBI" id="CHEBI:37565"/>
    </ligand>
</feature>
<dbReference type="InterPro" id="IPR042116">
    <property type="entry name" value="TypA/BipA_C"/>
</dbReference>
<evidence type="ECO:0000256" key="3">
    <source>
        <dbReference type="HAMAP-Rule" id="MF_00849"/>
    </source>
</evidence>
<dbReference type="Pfam" id="PF03144">
    <property type="entry name" value="GTP_EFTU_D2"/>
    <property type="match status" value="1"/>
</dbReference>
<keyword evidence="3" id="KW-0699">rRNA-binding</keyword>
<evidence type="ECO:0000313" key="6">
    <source>
        <dbReference type="Proteomes" id="UP001277761"/>
    </source>
</evidence>
<evidence type="ECO:0000313" key="5">
    <source>
        <dbReference type="EMBL" id="MDX8151499.1"/>
    </source>
</evidence>
<dbReference type="SMART" id="SM00838">
    <property type="entry name" value="EFG_C"/>
    <property type="match status" value="1"/>
</dbReference>
<dbReference type="InterPro" id="IPR005225">
    <property type="entry name" value="Small_GTP-bd"/>
</dbReference>
<dbReference type="NCBIfam" id="TIGR01394">
    <property type="entry name" value="TypA_BipA"/>
    <property type="match status" value="1"/>
</dbReference>
<keyword evidence="3" id="KW-0820">tRNA-binding</keyword>
<dbReference type="CDD" id="cd01891">
    <property type="entry name" value="TypA_BipA"/>
    <property type="match status" value="1"/>
</dbReference>
<dbReference type="InterPro" id="IPR035647">
    <property type="entry name" value="EFG_III/V"/>
</dbReference>
<sequence>MPAVREDLRTVAIVAHVDHGKTTLVDAMLRQSGALQRGEDTERIMDSDDQERERGITILAKHTVIRWKDTTVTIVDTPGHADFGGEVERGLALVDGVVLLVDAAEGPLPQTRFVLRKALEGRLPVILVVNKVDRPDARVAEVVSEVEELFLELDADDDQLEFPVYYAIGRDGRAGIRPDELGDDLSELLDGILHAIPAPTHDPEHPLQAQVGNLDASPYLGRLAISKIKHGTLRRGQQVMWVKRDGTQVKAKVGELFTTQGLERVPAEEVGPGEIAAIAGFPDIMLGDTLTDVEDPRPLPPIVVDEPSLAMTLGVNTSPLAGRDGDKLTARMIEARLEQELIGNVSLKVEPTERPDTWEVHGRGELQLAVLVENMRREGFELTVGKPRVLVRTTEDGGREEPYEAVTIDTPEEHLGAITQLMAERKGQMRNMGGHGTGWVRLDYRIPARGLIGMRTEFLTQTRGAGMMHSIFDGWDGWAGEIRSRQSGSLVCDRAGKITTYAVIALQDRGALFVSVGDEVYEGSVIGENKRAEDLDVNAVRERKVTNIRSSTAEELVKIAPPREMTLDQALEFIADDEQVEVTPSFVRLRKAVLNTTERQKLAKRKARGEAPTA</sequence>
<name>A0ABU4VII7_9ACTN</name>
<dbReference type="Pfam" id="PF21018">
    <property type="entry name" value="BipA_C"/>
    <property type="match status" value="1"/>
</dbReference>
<comment type="caution">
    <text evidence="5">The sequence shown here is derived from an EMBL/GenBank/DDBJ whole genome shotgun (WGS) entry which is preliminary data.</text>
</comment>
<dbReference type="InterPro" id="IPR009000">
    <property type="entry name" value="Transl_B-barrel_sf"/>
</dbReference>
<dbReference type="EMBL" id="JAXAVX010000003">
    <property type="protein sequence ID" value="MDX8151499.1"/>
    <property type="molecule type" value="Genomic_DNA"/>
</dbReference>
<dbReference type="Gene3D" id="3.40.50.300">
    <property type="entry name" value="P-loop containing nucleotide triphosphate hydrolases"/>
    <property type="match status" value="1"/>
</dbReference>
<dbReference type="InterPro" id="IPR004161">
    <property type="entry name" value="EFTu-like_2"/>
</dbReference>
<dbReference type="EC" id="3.6.5.-" evidence="3"/>
<accession>A0ABU4VII7</accession>
<dbReference type="InterPro" id="IPR006298">
    <property type="entry name" value="BipA"/>
</dbReference>
<evidence type="ECO:0000259" key="4">
    <source>
        <dbReference type="PROSITE" id="PS51722"/>
    </source>
</evidence>
<dbReference type="CDD" id="cd16263">
    <property type="entry name" value="BipA_III"/>
    <property type="match status" value="1"/>
</dbReference>
<evidence type="ECO:0000256" key="1">
    <source>
        <dbReference type="ARBA" id="ARBA00022741"/>
    </source>
</evidence>
<dbReference type="CDD" id="cd03691">
    <property type="entry name" value="BipA_TypA_II"/>
    <property type="match status" value="1"/>
</dbReference>
<dbReference type="SUPFAM" id="SSF54980">
    <property type="entry name" value="EF-G C-terminal domain-like"/>
    <property type="match status" value="2"/>
</dbReference>
<dbReference type="InterPro" id="IPR031157">
    <property type="entry name" value="G_TR_CS"/>
</dbReference>
<keyword evidence="3" id="KW-0963">Cytoplasm</keyword>
<keyword evidence="3" id="KW-0690">Ribosome biogenesis</keyword>
<proteinExistence type="inferred from homology"/>
<dbReference type="PANTHER" id="PTHR42908">
    <property type="entry name" value="TRANSLATION ELONGATION FACTOR-RELATED"/>
    <property type="match status" value="1"/>
</dbReference>
<dbReference type="PROSITE" id="PS00301">
    <property type="entry name" value="G_TR_1"/>
    <property type="match status" value="1"/>
</dbReference>
<dbReference type="Gene3D" id="3.30.70.240">
    <property type="match status" value="1"/>
</dbReference>
<dbReference type="Gene3D" id="2.40.50.250">
    <property type="entry name" value="bipa protein"/>
    <property type="match status" value="1"/>
</dbReference>
<feature type="binding site" evidence="3">
    <location>
        <begin position="18"/>
        <end position="23"/>
    </location>
    <ligand>
        <name>GTP</name>
        <dbReference type="ChEBI" id="CHEBI:37565"/>
    </ligand>
</feature>
<comment type="similarity">
    <text evidence="3">Belongs to the TRAFAC class translation factor GTPase superfamily. Classic translation factor GTPase family. BipA subfamily.</text>
</comment>
<comment type="function">
    <text evidence="3">A 50S ribosomal subunit assembly protein with GTPase activity, required for 50S subunit assembly at low temperatures, may also play a role in translation. Binds GTP and analogs. Binds the 70S ribosome between the 30S and 50S subunits, in a similar position as ribosome-bound EF-G; it contacts a number of ribosomal proteins, both rRNAs and the A-site tRNA.</text>
</comment>
<dbReference type="PRINTS" id="PR00315">
    <property type="entry name" value="ELONGATNFCT"/>
</dbReference>
<evidence type="ECO:0000256" key="2">
    <source>
        <dbReference type="ARBA" id="ARBA00023134"/>
    </source>
</evidence>
<dbReference type="SUPFAM" id="SSF50447">
    <property type="entry name" value="Translation proteins"/>
    <property type="match status" value="1"/>
</dbReference>
<gene>
    <name evidence="5" type="primary">typA</name>
    <name evidence="3" type="synonym">bipA</name>
    <name evidence="5" type="ORF">SK069_07855</name>
</gene>
<keyword evidence="6" id="KW-1185">Reference proteome</keyword>
<dbReference type="InterPro" id="IPR047042">
    <property type="entry name" value="BipA_II"/>
</dbReference>
<dbReference type="InterPro" id="IPR047041">
    <property type="entry name" value="BipA_GTP-bd_dom"/>
</dbReference>
<keyword evidence="3" id="KW-0694">RNA-binding</keyword>
<protein>
    <recommendedName>
        <fullName evidence="3">Large ribosomal subunit assembly factor BipA</fullName>
        <ecNumber evidence="3">3.6.5.-</ecNumber>
    </recommendedName>
    <alternativeName>
        <fullName evidence="3">GTP-binding protein BipA</fullName>
    </alternativeName>
</protein>
<dbReference type="InterPro" id="IPR048876">
    <property type="entry name" value="BipA_C"/>
</dbReference>
<dbReference type="PROSITE" id="PS51722">
    <property type="entry name" value="G_TR_2"/>
    <property type="match status" value="1"/>
</dbReference>
<dbReference type="HAMAP" id="MF_00849">
    <property type="entry name" value="BipA"/>
    <property type="match status" value="1"/>
</dbReference>
<dbReference type="SUPFAM" id="SSF52540">
    <property type="entry name" value="P-loop containing nucleoside triphosphate hydrolases"/>
    <property type="match status" value="1"/>
</dbReference>
<reference evidence="5 6" key="1">
    <citation type="submission" date="2023-11" db="EMBL/GenBank/DDBJ databases">
        <authorList>
            <person name="Xu M."/>
            <person name="Jiang T."/>
        </authorList>
    </citation>
    <scope>NUCLEOTIDE SEQUENCE [LARGE SCALE GENOMIC DNA]</scope>
    <source>
        <strain evidence="5 6">SD</strain>
    </source>
</reference>
<dbReference type="Pfam" id="PF00679">
    <property type="entry name" value="EFG_C"/>
    <property type="match status" value="1"/>
</dbReference>
<dbReference type="InterPro" id="IPR047043">
    <property type="entry name" value="BipA_III"/>
</dbReference>
<dbReference type="InterPro" id="IPR000795">
    <property type="entry name" value="T_Tr_GTP-bd_dom"/>
</dbReference>
<comment type="subcellular location">
    <subcellularLocation>
        <location evidence="3">Cytoplasm</location>
    </subcellularLocation>
    <text evidence="3">Binds to ribosomes.</text>
</comment>